<accession>A0A1L8UWB2</accession>
<evidence type="ECO:0000313" key="1">
    <source>
        <dbReference type="EMBL" id="GEL80625.1"/>
    </source>
</evidence>
<proteinExistence type="predicted"/>
<keyword evidence="4" id="KW-1185">Reference proteome</keyword>
<dbReference type="EMBL" id="NGMS01000001">
    <property type="protein sequence ID" value="OTP28209.1"/>
    <property type="molecule type" value="Genomic_DNA"/>
</dbReference>
<dbReference type="Proteomes" id="UP000195024">
    <property type="component" value="Unassembled WGS sequence"/>
</dbReference>
<comment type="caution">
    <text evidence="2">The sequence shown here is derived from an EMBL/GenBank/DDBJ whole genome shotgun (WGS) entry which is preliminary data.</text>
</comment>
<organism evidence="2 3">
    <name type="scientific">Enterococcus mundtii</name>
    <dbReference type="NCBI Taxonomy" id="53346"/>
    <lineage>
        <taxon>Bacteria</taxon>
        <taxon>Bacillati</taxon>
        <taxon>Bacillota</taxon>
        <taxon>Bacilli</taxon>
        <taxon>Lactobacillales</taxon>
        <taxon>Enterococcaceae</taxon>
        <taxon>Enterococcus</taxon>
    </lineage>
</organism>
<dbReference type="EMBL" id="BJWA01000012">
    <property type="protein sequence ID" value="GEL80625.1"/>
    <property type="molecule type" value="Genomic_DNA"/>
</dbReference>
<dbReference type="RefSeq" id="WP_071866934.1">
    <property type="nucleotide sequence ID" value="NZ_BJWA01000012.1"/>
</dbReference>
<sequence>MKKITSVSGQIFLFKEIPNKRRNEMGIASGESVLLSIYENDQFYFSQGINLIKYKNISKEEVPTNLEIDFFKLVREAKELKYKKSLVKEYGIEQFIHYLPKITFKQVRLSSEQIEITGSIRYPESVHEKEVPIVYFKKQELPLEEDTYFTKIISPIPKNKEKIPFTFQLSKQVITKSCTIH</sequence>
<name>A0A1L8UWB2_ENTMU</name>
<protein>
    <submittedName>
        <fullName evidence="2">Uncharacterized protein</fullName>
    </submittedName>
</protein>
<dbReference type="Proteomes" id="UP000321175">
    <property type="component" value="Unassembled WGS sequence"/>
</dbReference>
<evidence type="ECO:0000313" key="3">
    <source>
        <dbReference type="Proteomes" id="UP000195024"/>
    </source>
</evidence>
<dbReference type="AlphaFoldDB" id="A0A1L8UWB2"/>
<dbReference type="GeneID" id="61000223"/>
<evidence type="ECO:0000313" key="2">
    <source>
        <dbReference type="EMBL" id="OTP28209.1"/>
    </source>
</evidence>
<evidence type="ECO:0000313" key="4">
    <source>
        <dbReference type="Proteomes" id="UP000321175"/>
    </source>
</evidence>
<reference evidence="1 4" key="2">
    <citation type="submission" date="2019-07" db="EMBL/GenBank/DDBJ databases">
        <title>Whole genome shotgun sequence of Enterococcus mundtii NBRC 100490.</title>
        <authorList>
            <person name="Hosoyama A."/>
            <person name="Uohara A."/>
            <person name="Ohji S."/>
            <person name="Ichikawa N."/>
        </authorList>
    </citation>
    <scope>NUCLEOTIDE SEQUENCE [LARGE SCALE GENOMIC DNA]</scope>
    <source>
        <strain evidence="1 4">NBRC 100490</strain>
    </source>
</reference>
<reference evidence="2 3" key="1">
    <citation type="submission" date="2017-05" db="EMBL/GenBank/DDBJ databases">
        <title>The Genome Sequence of Enterococcus mundtii 6B1_DIV0119.</title>
        <authorList>
            <consortium name="The Broad Institute Genomics Platform"/>
            <consortium name="The Broad Institute Genomic Center for Infectious Diseases"/>
            <person name="Earl A."/>
            <person name="Manson A."/>
            <person name="Schwartman J."/>
            <person name="Gilmore M."/>
            <person name="Abouelleil A."/>
            <person name="Cao P."/>
            <person name="Chapman S."/>
            <person name="Cusick C."/>
            <person name="Shea T."/>
            <person name="Young S."/>
            <person name="Neafsey D."/>
            <person name="Nusbaum C."/>
            <person name="Birren B."/>
        </authorList>
    </citation>
    <scope>NUCLEOTIDE SEQUENCE [LARGE SCALE GENOMIC DNA]</scope>
    <source>
        <strain evidence="2 3">6B1_DIV0119</strain>
    </source>
</reference>
<gene>
    <name evidence="2" type="ORF">A5802_001948</name>
    <name evidence="1" type="ORF">EMU01_17690</name>
</gene>